<dbReference type="EMBL" id="ATAY01000024">
    <property type="protein sequence ID" value="EPR12711.1"/>
    <property type="molecule type" value="Genomic_DNA"/>
</dbReference>
<evidence type="ECO:0000256" key="1">
    <source>
        <dbReference type="SAM" id="Phobius"/>
    </source>
</evidence>
<dbReference type="InterPro" id="IPR026898">
    <property type="entry name" value="PrsW"/>
</dbReference>
<feature type="transmembrane region" description="Helical" evidence="1">
    <location>
        <begin position="12"/>
        <end position="29"/>
    </location>
</feature>
<dbReference type="GO" id="GO:0008233">
    <property type="term" value="F:peptidase activity"/>
    <property type="evidence" value="ECO:0007669"/>
    <property type="project" value="InterPro"/>
</dbReference>
<dbReference type="RefSeq" id="WP_020815028.1">
    <property type="nucleotide sequence ID" value="NZ_ATAY01000024.1"/>
</dbReference>
<name>U4R2J6_9FIRM</name>
<dbReference type="AlphaFoldDB" id="U4R2J6"/>
<comment type="caution">
    <text evidence="2">The sequence shown here is derived from an EMBL/GenBank/DDBJ whole genome shotgun (WGS) entry which is preliminary data.</text>
</comment>
<keyword evidence="1" id="KW-0472">Membrane</keyword>
<dbReference type="Pfam" id="PF13367">
    <property type="entry name" value="PrsW-protease"/>
    <property type="match status" value="1"/>
</dbReference>
<dbReference type="OrthoDB" id="153483at2"/>
<dbReference type="PATRIC" id="fig|1330534.3.peg.1471"/>
<feature type="transmembrane region" description="Helical" evidence="1">
    <location>
        <begin position="163"/>
        <end position="185"/>
    </location>
</feature>
<feature type="transmembrane region" description="Helical" evidence="1">
    <location>
        <begin position="35"/>
        <end position="56"/>
    </location>
</feature>
<protein>
    <recommendedName>
        <fullName evidence="4">PrsW family intramembrane metalloprotease</fullName>
    </recommendedName>
</protein>
<feature type="transmembrane region" description="Helical" evidence="1">
    <location>
        <begin position="206"/>
        <end position="226"/>
    </location>
</feature>
<feature type="transmembrane region" description="Helical" evidence="1">
    <location>
        <begin position="131"/>
        <end position="151"/>
    </location>
</feature>
<dbReference type="PANTHER" id="PTHR36844:SF1">
    <property type="entry name" value="PROTEASE PRSW"/>
    <property type="match status" value="1"/>
</dbReference>
<sequence length="269" mass="30052">MTQTKRRYWLRVLFVGFIVYAATILAFMLTGNINLFPSIVLIGNFLVPVAFVTFFYEKREWFSVNMSATAMCFFFGGALGTIAASLLEPVFISELTFTTAFAVGIIEEFTKLIGVFLIARHRRYNSMLDGIILGSAAGMGFAAFESTGYAFSTFLQSGGSLTHTVFITLLRGITSPVGHGTWTAILSSVLLRESVQGKFFINGKVIKSYITVVVLHGLWDGLPLVIRYLFPWTYSVITGQILLGLTGLYILYNRWRESKLEFSEKRLDS</sequence>
<evidence type="ECO:0000313" key="2">
    <source>
        <dbReference type="EMBL" id="EPR12711.1"/>
    </source>
</evidence>
<dbReference type="Proteomes" id="UP000016860">
    <property type="component" value="Unassembled WGS sequence"/>
</dbReference>
<evidence type="ECO:0000313" key="3">
    <source>
        <dbReference type="Proteomes" id="UP000016860"/>
    </source>
</evidence>
<evidence type="ECO:0008006" key="4">
    <source>
        <dbReference type="Google" id="ProtNLM"/>
    </source>
</evidence>
<keyword evidence="1" id="KW-1133">Transmembrane helix</keyword>
<proteinExistence type="predicted"/>
<feature type="transmembrane region" description="Helical" evidence="1">
    <location>
        <begin position="232"/>
        <end position="252"/>
    </location>
</feature>
<reference evidence="2 3" key="1">
    <citation type="journal article" date="2013" name="Genome Announc.">
        <title>Draft Genome Sequence of the Cellulolytic Bacterium Clostridium papyrosolvens C7 (ATCC 700395).</title>
        <authorList>
            <person name="Zepeda V."/>
            <person name="Dassa B."/>
            <person name="Borovok I."/>
            <person name="Lamed R."/>
            <person name="Bayer E.A."/>
            <person name="Cate J.H."/>
        </authorList>
    </citation>
    <scope>NUCLEOTIDE SEQUENCE [LARGE SCALE GENOMIC DNA]</scope>
    <source>
        <strain evidence="2 3">C7</strain>
    </source>
</reference>
<feature type="transmembrane region" description="Helical" evidence="1">
    <location>
        <begin position="68"/>
        <end position="87"/>
    </location>
</feature>
<dbReference type="PANTHER" id="PTHR36844">
    <property type="entry name" value="PROTEASE PRSW"/>
    <property type="match status" value="1"/>
</dbReference>
<feature type="transmembrane region" description="Helical" evidence="1">
    <location>
        <begin position="99"/>
        <end position="119"/>
    </location>
</feature>
<organism evidence="2 3">
    <name type="scientific">Ruminiclostridium papyrosolvens C7</name>
    <dbReference type="NCBI Taxonomy" id="1330534"/>
    <lineage>
        <taxon>Bacteria</taxon>
        <taxon>Bacillati</taxon>
        <taxon>Bacillota</taxon>
        <taxon>Clostridia</taxon>
        <taxon>Eubacteriales</taxon>
        <taxon>Oscillospiraceae</taxon>
        <taxon>Ruminiclostridium</taxon>
    </lineage>
</organism>
<gene>
    <name evidence="2" type="ORF">L323_07345</name>
</gene>
<keyword evidence="1" id="KW-0812">Transmembrane</keyword>
<accession>U4R2J6</accession>